<name>A0ABP9H596_9ACTN</name>
<proteinExistence type="predicted"/>
<feature type="compositionally biased region" description="Basic and acidic residues" evidence="1">
    <location>
        <begin position="365"/>
        <end position="381"/>
    </location>
</feature>
<comment type="caution">
    <text evidence="2">The sequence shown here is derived from an EMBL/GenBank/DDBJ whole genome shotgun (WGS) entry which is preliminary data.</text>
</comment>
<evidence type="ECO:0008006" key="4">
    <source>
        <dbReference type="Google" id="ProtNLM"/>
    </source>
</evidence>
<evidence type="ECO:0000256" key="1">
    <source>
        <dbReference type="SAM" id="MobiDB-lite"/>
    </source>
</evidence>
<protein>
    <recommendedName>
        <fullName evidence="4">DUF4192 domain-containing protein</fullName>
    </recommendedName>
</protein>
<feature type="compositionally biased region" description="Basic and acidic residues" evidence="1">
    <location>
        <begin position="390"/>
        <end position="409"/>
    </location>
</feature>
<sequence>MRETTLAPMPAETVLRVSNPAELLEAIPYLIGTTPADSLVVFGVRPGRRGRVAPVLRLDLPPPERFRAAARHLVATIARHGSAALGVIVYIDRPVGGDQRGVDRYRPLYEAALDLCAEHRLPLFEALCIERGRWWSYTCTTGCCASEGRALPAETASVIAATAVSAGLPPPVPQTALLHTVRPPEGLARKAADRAFAHVRRALAHRSEDYGSLIGLRTESLALLHAARVRFRNGDRDLRHDEAARLVLGLTDIHVRDHAMSWDDPDHRPLLALWTALARMSPPPESAVPLTLAAWTAWTGEEPAMARVAVNRALDDNPGYTMAQLLHTAINSTLSARESRRALFPERSPRRPRRDPATTTRARSSPRDKPSADAPDDRNGPDPDSPPDAHAPDPHHTDPETDPCGDARDGGPTGRGTAPAETPPPEAQPTLDTPDFAGPAPSEEQP</sequence>
<keyword evidence="3" id="KW-1185">Reference proteome</keyword>
<dbReference type="EMBL" id="BAABHS010000007">
    <property type="protein sequence ID" value="GAA4960162.1"/>
    <property type="molecule type" value="Genomic_DNA"/>
</dbReference>
<organism evidence="2 3">
    <name type="scientific">Yinghuangia aomiensis</name>
    <dbReference type="NCBI Taxonomy" id="676205"/>
    <lineage>
        <taxon>Bacteria</taxon>
        <taxon>Bacillati</taxon>
        <taxon>Actinomycetota</taxon>
        <taxon>Actinomycetes</taxon>
        <taxon>Kitasatosporales</taxon>
        <taxon>Streptomycetaceae</taxon>
        <taxon>Yinghuangia</taxon>
    </lineage>
</organism>
<dbReference type="Proteomes" id="UP001500466">
    <property type="component" value="Unassembled WGS sequence"/>
</dbReference>
<dbReference type="Pfam" id="PF13830">
    <property type="entry name" value="DUF4192"/>
    <property type="match status" value="1"/>
</dbReference>
<accession>A0ABP9H596</accession>
<gene>
    <name evidence="2" type="ORF">GCM10023205_24200</name>
</gene>
<reference evidence="3" key="1">
    <citation type="journal article" date="2019" name="Int. J. Syst. Evol. Microbiol.">
        <title>The Global Catalogue of Microorganisms (GCM) 10K type strain sequencing project: providing services to taxonomists for standard genome sequencing and annotation.</title>
        <authorList>
            <consortium name="The Broad Institute Genomics Platform"/>
            <consortium name="The Broad Institute Genome Sequencing Center for Infectious Disease"/>
            <person name="Wu L."/>
            <person name="Ma J."/>
        </authorList>
    </citation>
    <scope>NUCLEOTIDE SEQUENCE [LARGE SCALE GENOMIC DNA]</scope>
    <source>
        <strain evidence="3">JCM 17986</strain>
    </source>
</reference>
<evidence type="ECO:0000313" key="3">
    <source>
        <dbReference type="Proteomes" id="UP001500466"/>
    </source>
</evidence>
<evidence type="ECO:0000313" key="2">
    <source>
        <dbReference type="EMBL" id="GAA4960162.1"/>
    </source>
</evidence>
<feature type="compositionally biased region" description="Basic and acidic residues" evidence="1">
    <location>
        <begin position="337"/>
        <end position="349"/>
    </location>
</feature>
<dbReference type="InterPro" id="IPR025447">
    <property type="entry name" value="DUF4192"/>
</dbReference>
<dbReference type="RefSeq" id="WP_345675397.1">
    <property type="nucleotide sequence ID" value="NZ_BAABHS010000007.1"/>
</dbReference>
<feature type="region of interest" description="Disordered" evidence="1">
    <location>
        <begin position="337"/>
        <end position="446"/>
    </location>
</feature>